<dbReference type="EMBL" id="CP053073">
    <property type="protein sequence ID" value="QJR16279.1"/>
    <property type="molecule type" value="Genomic_DNA"/>
</dbReference>
<evidence type="ECO:0000313" key="4">
    <source>
        <dbReference type="Proteomes" id="UP000503096"/>
    </source>
</evidence>
<dbReference type="Pfam" id="PF00741">
    <property type="entry name" value="Gas_vesicle"/>
    <property type="match status" value="1"/>
</dbReference>
<evidence type="ECO:0008006" key="5">
    <source>
        <dbReference type="Google" id="ProtNLM"/>
    </source>
</evidence>
<keyword evidence="1" id="KW-0304">Gas vesicle</keyword>
<gene>
    <name evidence="3" type="ORF">DSM104440_03108</name>
</gene>
<dbReference type="GO" id="GO:0031411">
    <property type="term" value="C:gas vesicle"/>
    <property type="evidence" value="ECO:0007669"/>
    <property type="project" value="UniProtKB-SubCell"/>
</dbReference>
<dbReference type="RefSeq" id="WP_171164256.1">
    <property type="nucleotide sequence ID" value="NZ_CP053073.1"/>
</dbReference>
<evidence type="ECO:0000313" key="3">
    <source>
        <dbReference type="EMBL" id="QJR16279.1"/>
    </source>
</evidence>
<dbReference type="Proteomes" id="UP000503096">
    <property type="component" value="Chromosome"/>
</dbReference>
<accession>A0A6M4H964</accession>
<reference evidence="3 4" key="1">
    <citation type="submission" date="2020-04" db="EMBL/GenBank/DDBJ databases">
        <title>Usitatibacter rugosus gen. nov., sp. nov. and Usitatibacter palustris sp. nov., novel members of Usitatibacteraceae fam. nov. within the order Nitrosomonadales isolated from soil.</title>
        <authorList>
            <person name="Huber K.J."/>
            <person name="Neumann-Schaal M."/>
            <person name="Geppert A."/>
            <person name="Luckner M."/>
            <person name="Wanner G."/>
            <person name="Overmann J."/>
        </authorList>
    </citation>
    <scope>NUCLEOTIDE SEQUENCE [LARGE SCALE GENOMIC DNA]</scope>
    <source>
        <strain evidence="3 4">Swamp67</strain>
    </source>
</reference>
<dbReference type="AlphaFoldDB" id="A0A6M4H964"/>
<dbReference type="KEGG" id="upl:DSM104440_03108"/>
<organism evidence="3 4">
    <name type="scientific">Usitatibacter palustris</name>
    <dbReference type="NCBI Taxonomy" id="2732487"/>
    <lineage>
        <taxon>Bacteria</taxon>
        <taxon>Pseudomonadati</taxon>
        <taxon>Pseudomonadota</taxon>
        <taxon>Betaproteobacteria</taxon>
        <taxon>Nitrosomonadales</taxon>
        <taxon>Usitatibacteraceae</taxon>
        <taxon>Usitatibacter</taxon>
    </lineage>
</organism>
<comment type="subcellular location">
    <subcellularLocation>
        <location evidence="2">Gas vesicle</location>
    </subcellularLocation>
</comment>
<name>A0A6M4H964_9PROT</name>
<sequence>MTRAISRTPPTVFRTGEGSLLDLLDHVLNQGVVLDGELVLGLANVDLVYARLWVVLCAAHRVLPTATIGAVKHPHRRRTRRHRTAGP</sequence>
<keyword evidence="4" id="KW-1185">Reference proteome</keyword>
<evidence type="ECO:0000256" key="1">
    <source>
        <dbReference type="ARBA" id="ARBA00022987"/>
    </source>
</evidence>
<dbReference type="GO" id="GO:0005198">
    <property type="term" value="F:structural molecule activity"/>
    <property type="evidence" value="ECO:0007669"/>
    <property type="project" value="InterPro"/>
</dbReference>
<dbReference type="GO" id="GO:0012506">
    <property type="term" value="C:vesicle membrane"/>
    <property type="evidence" value="ECO:0007669"/>
    <property type="project" value="InterPro"/>
</dbReference>
<proteinExistence type="predicted"/>
<evidence type="ECO:0000256" key="2">
    <source>
        <dbReference type="ARBA" id="ARBA00035108"/>
    </source>
</evidence>
<dbReference type="InParanoid" id="A0A6M4H964"/>
<protein>
    <recommendedName>
        <fullName evidence="5">Gas vesicle protein</fullName>
    </recommendedName>
</protein>
<dbReference type="InterPro" id="IPR000638">
    <property type="entry name" value="Gas-vesicle_GvpA-like"/>
</dbReference>